<proteinExistence type="predicted"/>
<dbReference type="EMBL" id="CP025298">
    <property type="protein sequence ID" value="AUI07782.1"/>
    <property type="molecule type" value="Genomic_DNA"/>
</dbReference>
<sequence>MKATVKRTMLAMAIATASTAAAANGWDNQNANANINHNHTVSETRNDTHNHTDNDVRNRTVNVNVNVQKHSTIQADERKEKNNHGVDVNLEKDLRLSTDVNFSGDPTISGDIDLDSAAIAVIDNRQSISNNATSNSLVTNSASIGDSVGAGASGNLGFNVVSGDNNAQDNAASLSAADASFSFGMADAEVFVNQAGFGNATMNSGVTNAAGLSGNAFGGASGNIGVNIASGNNNEQKNALAASVATTAVAQSSISSNQVSTGNTVSNAGFVQSYTDTVQVGMHGGVSGLTLGYGAGTYRGTGNAYQMANYYLDTWNGALPHPGGNSTGHIDLDNEIQNATMNPNRPGVGGLGFDTRESGTSQFVELGVADLYASLSGTVSTTRWVNVDATNTSALSGSAFSGASGNIGVNVAAGTGNLQANSLALAVAQPSTGGGGGNGE</sequence>
<evidence type="ECO:0000313" key="2">
    <source>
        <dbReference type="EMBL" id="AUI07782.1"/>
    </source>
</evidence>
<keyword evidence="1" id="KW-0732">Signal</keyword>
<dbReference type="Proteomes" id="UP000234414">
    <property type="component" value="Chromosome"/>
</dbReference>
<evidence type="ECO:0000313" key="3">
    <source>
        <dbReference type="Proteomes" id="UP000234414"/>
    </source>
</evidence>
<feature type="signal peptide" evidence="1">
    <location>
        <begin position="1"/>
        <end position="22"/>
    </location>
</feature>
<evidence type="ECO:0000256" key="1">
    <source>
        <dbReference type="SAM" id="SignalP"/>
    </source>
</evidence>
<dbReference type="AlphaFoldDB" id="A0AAD0BUL4"/>
<name>A0AAD0BUL4_STEMA</name>
<gene>
    <name evidence="2" type="ORF">SmaCSM2_11550</name>
</gene>
<protein>
    <submittedName>
        <fullName evidence="2">Adhesin</fullName>
    </submittedName>
</protein>
<organism evidence="2 3">
    <name type="scientific">Stenotrophomonas maltophilia</name>
    <name type="common">Pseudomonas maltophilia</name>
    <name type="synonym">Xanthomonas maltophilia</name>
    <dbReference type="NCBI Taxonomy" id="40324"/>
    <lineage>
        <taxon>Bacteria</taxon>
        <taxon>Pseudomonadati</taxon>
        <taxon>Pseudomonadota</taxon>
        <taxon>Gammaproteobacteria</taxon>
        <taxon>Lysobacterales</taxon>
        <taxon>Lysobacteraceae</taxon>
        <taxon>Stenotrophomonas</taxon>
        <taxon>Stenotrophomonas maltophilia group</taxon>
    </lineage>
</organism>
<reference evidence="2 3" key="1">
    <citation type="submission" date="2017-12" db="EMBL/GenBank/DDBJ databases">
        <title>Complete Genome Sequence of Stenotrophomonas maltophilia CSM2.</title>
        <authorList>
            <person name="Castro-Jaimes S."/>
            <person name="Lopez-Leal G."/>
            <person name="Barberena Jonas C."/>
            <person name="Bustos P."/>
            <person name="Perez-Oseguera A."/>
            <person name="Cevallos M.A."/>
        </authorList>
    </citation>
    <scope>NUCLEOTIDE SEQUENCE [LARGE SCALE GENOMIC DNA]</scope>
    <source>
        <strain evidence="2 3">CSM2</strain>
    </source>
</reference>
<accession>A0AAD0BUL4</accession>
<feature type="chain" id="PRO_5042087380" evidence="1">
    <location>
        <begin position="23"/>
        <end position="440"/>
    </location>
</feature>
<dbReference type="RefSeq" id="WP_101765523.1">
    <property type="nucleotide sequence ID" value="NZ_CP025298.1"/>
</dbReference>